<dbReference type="EMBL" id="AWWV01008951">
    <property type="protein sequence ID" value="OMO88678.1"/>
    <property type="molecule type" value="Genomic_DNA"/>
</dbReference>
<comment type="caution">
    <text evidence="2">The sequence shown here is derived from an EMBL/GenBank/DDBJ whole genome shotgun (WGS) entry which is preliminary data.</text>
</comment>
<sequence length="38" mass="4320">MATKGTNQGEPILRCRKQDPKDKSQKGNQEQTFKGSKR</sequence>
<dbReference type="AlphaFoldDB" id="A0A1R3J1H1"/>
<reference evidence="2 3" key="1">
    <citation type="submission" date="2013-09" db="EMBL/GenBank/DDBJ databases">
        <title>Corchorus capsularis genome sequencing.</title>
        <authorList>
            <person name="Alam M."/>
            <person name="Haque M.S."/>
            <person name="Islam M.S."/>
            <person name="Emdad E.M."/>
            <person name="Islam M.M."/>
            <person name="Ahmed B."/>
            <person name="Halim A."/>
            <person name="Hossen Q.M.M."/>
            <person name="Hossain M.Z."/>
            <person name="Ahmed R."/>
            <person name="Khan M.M."/>
            <person name="Islam R."/>
            <person name="Rashid M.M."/>
            <person name="Khan S.A."/>
            <person name="Rahman M.S."/>
            <person name="Alam M."/>
        </authorList>
    </citation>
    <scope>NUCLEOTIDE SEQUENCE [LARGE SCALE GENOMIC DNA]</scope>
    <source>
        <strain evidence="3">cv. CVL-1</strain>
        <tissue evidence="2">Whole seedling</tissue>
    </source>
</reference>
<feature type="compositionally biased region" description="Polar residues" evidence="1">
    <location>
        <begin position="26"/>
        <end position="38"/>
    </location>
</feature>
<name>A0A1R3J1H1_COCAP</name>
<proteinExistence type="predicted"/>
<feature type="region of interest" description="Disordered" evidence="1">
    <location>
        <begin position="1"/>
        <end position="38"/>
    </location>
</feature>
<gene>
    <name evidence="2" type="ORF">CCACVL1_08264</name>
</gene>
<evidence type="ECO:0000256" key="1">
    <source>
        <dbReference type="SAM" id="MobiDB-lite"/>
    </source>
</evidence>
<protein>
    <submittedName>
        <fullName evidence="2">Uncharacterized protein</fullName>
    </submittedName>
</protein>
<accession>A0A1R3J1H1</accession>
<dbReference type="Gramene" id="OMO88678">
    <property type="protein sequence ID" value="OMO88678"/>
    <property type="gene ID" value="CCACVL1_08264"/>
</dbReference>
<evidence type="ECO:0000313" key="2">
    <source>
        <dbReference type="EMBL" id="OMO88678.1"/>
    </source>
</evidence>
<keyword evidence="3" id="KW-1185">Reference proteome</keyword>
<dbReference type="Proteomes" id="UP000188268">
    <property type="component" value="Unassembled WGS sequence"/>
</dbReference>
<organism evidence="2 3">
    <name type="scientific">Corchorus capsularis</name>
    <name type="common">Jute</name>
    <dbReference type="NCBI Taxonomy" id="210143"/>
    <lineage>
        <taxon>Eukaryota</taxon>
        <taxon>Viridiplantae</taxon>
        <taxon>Streptophyta</taxon>
        <taxon>Embryophyta</taxon>
        <taxon>Tracheophyta</taxon>
        <taxon>Spermatophyta</taxon>
        <taxon>Magnoliopsida</taxon>
        <taxon>eudicotyledons</taxon>
        <taxon>Gunneridae</taxon>
        <taxon>Pentapetalae</taxon>
        <taxon>rosids</taxon>
        <taxon>malvids</taxon>
        <taxon>Malvales</taxon>
        <taxon>Malvaceae</taxon>
        <taxon>Grewioideae</taxon>
        <taxon>Apeibeae</taxon>
        <taxon>Corchorus</taxon>
    </lineage>
</organism>
<feature type="compositionally biased region" description="Basic and acidic residues" evidence="1">
    <location>
        <begin position="16"/>
        <end position="25"/>
    </location>
</feature>
<evidence type="ECO:0000313" key="3">
    <source>
        <dbReference type="Proteomes" id="UP000188268"/>
    </source>
</evidence>